<gene>
    <name evidence="8" type="ORF">AMELA_G00219900</name>
</gene>
<evidence type="ECO:0000313" key="8">
    <source>
        <dbReference type="EMBL" id="KAF4076856.1"/>
    </source>
</evidence>
<dbReference type="GO" id="GO:0048786">
    <property type="term" value="C:presynaptic active zone"/>
    <property type="evidence" value="ECO:0007669"/>
    <property type="project" value="TreeGrafter"/>
</dbReference>
<accession>A0A7J6A282</accession>
<dbReference type="PANTHER" id="PTHR45677">
    <property type="entry name" value="GLUTAMATE DECARBOXYLASE-RELATED"/>
    <property type="match status" value="1"/>
</dbReference>
<name>A0A7J6A282_AMEME</name>
<sequence length="631" mass="70814">MNPRTCGILHAARVLRLFRLDTRSDFVTVSEVPVVLEQNKLDYNNPCRSGIQRAVAVDQEDGLSGWKCSVKRQTDVFTRNTLTFRAFPAKTNSGSPMEIRRDRNELLSWSKQDGDPFKNTEQADGGCSTNDFSGVHGKDLLPAENGEELTKHFLQELLNILLAYISKSMNRGSKVLDFHHPHQLKEGLEGFSLELPEQPDNLEQLLVDCRNTLKYGVKTGHPRFLNQLSSGLDIIGLAGEWLTSTANTNIFTYEVAPVFILMEEVLLKKMQSIIGWSEEEGDGIFCPGGTISNLYSILLARYHYFPQVKSEGMQALPRLALFTSTHSHYSIKKSAAVLGIGTDNVIAVKCDERGKMIPAELESSITAAKAKGLVPFYVNATGGTTVYGAFDPFTDIANVCEKRGLWMHVDAAWGGGLLLSKKHKVKLQGIEKASSVTWNPHKMMGAPLQCSAILVRQKGLLEACNKQCAEYLFQPDKQYDMSYDTGDKTIQCGRHVDIFKLWLMWKAKGSEGFESQINHCLENAEYLYYKLKSRKDFQLVFQSKPEHSNVCFWYLPSRVRNMSPGPDRDRELHTIIPKIKAKLMEKGVAMIGYQPLGQMPNFFRCVFSNPATQKQDVDFLLDEIACLGAEL</sequence>
<evidence type="ECO:0000256" key="3">
    <source>
        <dbReference type="ARBA" id="ARBA00011738"/>
    </source>
</evidence>
<dbReference type="SUPFAM" id="SSF53383">
    <property type="entry name" value="PLP-dependent transferases"/>
    <property type="match status" value="1"/>
</dbReference>
<comment type="similarity">
    <text evidence="2">Belongs to the group II decarboxylase family.</text>
</comment>
<evidence type="ECO:0000256" key="2">
    <source>
        <dbReference type="ARBA" id="ARBA00009533"/>
    </source>
</evidence>
<keyword evidence="4" id="KW-0210">Decarboxylase</keyword>
<comment type="caution">
    <text evidence="8">The sequence shown here is derived from an EMBL/GenBank/DDBJ whole genome shotgun (WGS) entry which is preliminary data.</text>
</comment>
<evidence type="ECO:0000256" key="6">
    <source>
        <dbReference type="ARBA" id="ARBA00023239"/>
    </source>
</evidence>
<proteinExistence type="inferred from homology"/>
<dbReference type="Proteomes" id="UP000593565">
    <property type="component" value="Unassembled WGS sequence"/>
</dbReference>
<dbReference type="Gene3D" id="3.40.640.10">
    <property type="entry name" value="Type I PLP-dependent aspartate aminotransferase-like (Major domain)"/>
    <property type="match status" value="1"/>
</dbReference>
<dbReference type="EMBL" id="JAAGNN010000019">
    <property type="protein sequence ID" value="KAF4076856.1"/>
    <property type="molecule type" value="Genomic_DNA"/>
</dbReference>
<dbReference type="Pfam" id="PF00282">
    <property type="entry name" value="Pyridoxal_deC"/>
    <property type="match status" value="1"/>
</dbReference>
<dbReference type="InterPro" id="IPR021115">
    <property type="entry name" value="Pyridoxal-P_BS"/>
</dbReference>
<dbReference type="InterPro" id="IPR015421">
    <property type="entry name" value="PyrdxlP-dep_Trfase_major"/>
</dbReference>
<organism evidence="8 9">
    <name type="scientific">Ameiurus melas</name>
    <name type="common">Black bullhead</name>
    <name type="synonym">Silurus melas</name>
    <dbReference type="NCBI Taxonomy" id="219545"/>
    <lineage>
        <taxon>Eukaryota</taxon>
        <taxon>Metazoa</taxon>
        <taxon>Chordata</taxon>
        <taxon>Craniata</taxon>
        <taxon>Vertebrata</taxon>
        <taxon>Euteleostomi</taxon>
        <taxon>Actinopterygii</taxon>
        <taxon>Neopterygii</taxon>
        <taxon>Teleostei</taxon>
        <taxon>Ostariophysi</taxon>
        <taxon>Siluriformes</taxon>
        <taxon>Ictaluridae</taxon>
        <taxon>Ameiurus</taxon>
    </lineage>
</organism>
<evidence type="ECO:0000313" key="9">
    <source>
        <dbReference type="Proteomes" id="UP000593565"/>
    </source>
</evidence>
<reference evidence="8 9" key="1">
    <citation type="submission" date="2020-02" db="EMBL/GenBank/DDBJ databases">
        <title>A chromosome-scale genome assembly of the black bullhead catfish (Ameiurus melas).</title>
        <authorList>
            <person name="Wen M."/>
            <person name="Zham M."/>
            <person name="Cabau C."/>
            <person name="Klopp C."/>
            <person name="Donnadieu C."/>
            <person name="Roques C."/>
            <person name="Bouchez O."/>
            <person name="Lampietro C."/>
            <person name="Jouanno E."/>
            <person name="Herpin A."/>
            <person name="Louis A."/>
            <person name="Berthelot C."/>
            <person name="Parey E."/>
            <person name="Roest-Crollius H."/>
            <person name="Braasch I."/>
            <person name="Postlethwait J."/>
            <person name="Robinson-Rechavi M."/>
            <person name="Echchiki A."/>
            <person name="Begum T."/>
            <person name="Montfort J."/>
            <person name="Schartl M."/>
            <person name="Bobe J."/>
            <person name="Guiguen Y."/>
        </authorList>
    </citation>
    <scope>NUCLEOTIDE SEQUENCE [LARGE SCALE GENOMIC DNA]</scope>
    <source>
        <strain evidence="8">M_S1</strain>
        <tissue evidence="8">Blood</tissue>
    </source>
</reference>
<dbReference type="Gene3D" id="3.90.1150.170">
    <property type="match status" value="1"/>
</dbReference>
<evidence type="ECO:0000256" key="5">
    <source>
        <dbReference type="ARBA" id="ARBA00022898"/>
    </source>
</evidence>
<dbReference type="InterPro" id="IPR015424">
    <property type="entry name" value="PyrdxlP-dep_Trfase"/>
</dbReference>
<keyword evidence="5 7" id="KW-0663">Pyridoxal phosphate</keyword>
<dbReference type="AlphaFoldDB" id="A0A7J6A282"/>
<dbReference type="GO" id="GO:0004351">
    <property type="term" value="F:glutamate decarboxylase activity"/>
    <property type="evidence" value="ECO:0007669"/>
    <property type="project" value="TreeGrafter"/>
</dbReference>
<dbReference type="PANTHER" id="PTHR45677:SF14">
    <property type="entry name" value="GLUTAMATE DECARBOXYLASE 1-LIKE"/>
    <property type="match status" value="1"/>
</dbReference>
<comment type="subunit">
    <text evidence="3">Homodimer.</text>
</comment>
<evidence type="ECO:0000256" key="1">
    <source>
        <dbReference type="ARBA" id="ARBA00001933"/>
    </source>
</evidence>
<dbReference type="GO" id="GO:0009449">
    <property type="term" value="P:gamma-aminobutyric acid biosynthetic process"/>
    <property type="evidence" value="ECO:0007669"/>
    <property type="project" value="TreeGrafter"/>
</dbReference>
<dbReference type="GO" id="GO:0030170">
    <property type="term" value="F:pyridoxal phosphate binding"/>
    <property type="evidence" value="ECO:0007669"/>
    <property type="project" value="InterPro"/>
</dbReference>
<dbReference type="GO" id="GO:0005737">
    <property type="term" value="C:cytoplasm"/>
    <property type="evidence" value="ECO:0007669"/>
    <property type="project" value="TreeGrafter"/>
</dbReference>
<protein>
    <recommendedName>
        <fullName evidence="10">Glutamate decarboxylase 1-like</fullName>
    </recommendedName>
</protein>
<comment type="cofactor">
    <cofactor evidence="1 7">
        <name>pyridoxal 5'-phosphate</name>
        <dbReference type="ChEBI" id="CHEBI:597326"/>
    </cofactor>
</comment>
<dbReference type="PROSITE" id="PS00392">
    <property type="entry name" value="DDC_GAD_HDC_YDC"/>
    <property type="match status" value="1"/>
</dbReference>
<evidence type="ECO:0000256" key="7">
    <source>
        <dbReference type="PIRSR" id="PIRSR602129-50"/>
    </source>
</evidence>
<keyword evidence="9" id="KW-1185">Reference proteome</keyword>
<dbReference type="InterPro" id="IPR002129">
    <property type="entry name" value="PyrdxlP-dep_de-COase"/>
</dbReference>
<evidence type="ECO:0008006" key="10">
    <source>
        <dbReference type="Google" id="ProtNLM"/>
    </source>
</evidence>
<keyword evidence="6" id="KW-0456">Lyase</keyword>
<dbReference type="CDD" id="cd06450">
    <property type="entry name" value="DOPA_deC_like"/>
    <property type="match status" value="1"/>
</dbReference>
<evidence type="ECO:0000256" key="4">
    <source>
        <dbReference type="ARBA" id="ARBA00022793"/>
    </source>
</evidence>
<dbReference type="FunFam" id="3.40.640.10:FF:000016">
    <property type="entry name" value="Glutamate decarboxylase like 1"/>
    <property type="match status" value="1"/>
</dbReference>
<feature type="modified residue" description="N6-(pyridoxal phosphate)lysine" evidence="7">
    <location>
        <position position="442"/>
    </location>
</feature>